<dbReference type="SUPFAM" id="SSF51182">
    <property type="entry name" value="RmlC-like cupins"/>
    <property type="match status" value="1"/>
</dbReference>
<proteinExistence type="predicted"/>
<dbReference type="InterPro" id="IPR014710">
    <property type="entry name" value="RmlC-like_jellyroll"/>
</dbReference>
<dbReference type="CDD" id="cd02214">
    <property type="entry name" value="cupin_MJ1618"/>
    <property type="match status" value="1"/>
</dbReference>
<gene>
    <name evidence="2" type="ORF">MNBD_GAMMA23-1263</name>
</gene>
<reference evidence="2" key="1">
    <citation type="submission" date="2018-06" db="EMBL/GenBank/DDBJ databases">
        <authorList>
            <person name="Zhirakovskaya E."/>
        </authorList>
    </citation>
    <scope>NUCLEOTIDE SEQUENCE</scope>
</reference>
<dbReference type="InterPro" id="IPR011051">
    <property type="entry name" value="RmlC_Cupin_sf"/>
</dbReference>
<accession>A0A3B1ASY4</accession>
<sequence length="124" mass="13676">MPTLNKLKDLEPYITKDNSRICELMHPTQHSNSKQSLAQAIVSPGQETQLHYHAATEELYHILQGNGLMTIEGEIFSVESGDTLCIPPNCSHKIKNTGNADLVFLCCCSPAYSHADTFIVSDSK</sequence>
<dbReference type="PANTHER" id="PTHR36114:SF4">
    <property type="entry name" value="CUPIN 2 CONSERVED BARREL DOMAIN-CONTAINING PROTEIN"/>
    <property type="match status" value="1"/>
</dbReference>
<organism evidence="2">
    <name type="scientific">hydrothermal vent metagenome</name>
    <dbReference type="NCBI Taxonomy" id="652676"/>
    <lineage>
        <taxon>unclassified sequences</taxon>
        <taxon>metagenomes</taxon>
        <taxon>ecological metagenomes</taxon>
    </lineage>
</organism>
<feature type="domain" description="Cupin type-2" evidence="1">
    <location>
        <begin position="41"/>
        <end position="106"/>
    </location>
</feature>
<dbReference type="InterPro" id="IPR052044">
    <property type="entry name" value="PKS_Associated_Protein"/>
</dbReference>
<dbReference type="AlphaFoldDB" id="A0A3B1ASY4"/>
<dbReference type="EMBL" id="UOFT01000055">
    <property type="protein sequence ID" value="VAW97104.1"/>
    <property type="molecule type" value="Genomic_DNA"/>
</dbReference>
<protein>
    <recommendedName>
        <fullName evidence="1">Cupin type-2 domain-containing protein</fullName>
    </recommendedName>
</protein>
<dbReference type="Pfam" id="PF07883">
    <property type="entry name" value="Cupin_2"/>
    <property type="match status" value="1"/>
</dbReference>
<dbReference type="InterPro" id="IPR013096">
    <property type="entry name" value="Cupin_2"/>
</dbReference>
<dbReference type="Gene3D" id="2.60.120.10">
    <property type="entry name" value="Jelly Rolls"/>
    <property type="match status" value="1"/>
</dbReference>
<evidence type="ECO:0000259" key="1">
    <source>
        <dbReference type="Pfam" id="PF07883"/>
    </source>
</evidence>
<dbReference type="PANTHER" id="PTHR36114">
    <property type="entry name" value="16.7 KDA PROTEIN IN WHIE LOCUS"/>
    <property type="match status" value="1"/>
</dbReference>
<evidence type="ECO:0000313" key="2">
    <source>
        <dbReference type="EMBL" id="VAW97104.1"/>
    </source>
</evidence>
<name>A0A3B1ASY4_9ZZZZ</name>